<dbReference type="CDD" id="cd08168">
    <property type="entry name" value="Cytochrom_C3"/>
    <property type="match status" value="1"/>
</dbReference>
<feature type="domain" description="Doubled CXXCH motif" evidence="4">
    <location>
        <begin position="225"/>
        <end position="264"/>
    </location>
</feature>
<dbReference type="EMBL" id="HF680312">
    <property type="protein sequence ID" value="CCU74051.1"/>
    <property type="molecule type" value="Genomic_DNA"/>
</dbReference>
<dbReference type="Gene3D" id="2.60.200.20">
    <property type="match status" value="1"/>
</dbReference>
<keyword evidence="2" id="KW-0472">Membrane</keyword>
<keyword evidence="1" id="KW-0732">Signal</keyword>
<name>M5E9Y4_9GAMM</name>
<dbReference type="PANTHER" id="PTHR35038">
    <property type="entry name" value="DISSIMILATORY SULFITE REDUCTASE SIRA"/>
    <property type="match status" value="1"/>
</dbReference>
<gene>
    <name evidence="5" type="ORF">TOL_3668</name>
</gene>
<evidence type="ECO:0000313" key="6">
    <source>
        <dbReference type="Proteomes" id="UP000011866"/>
    </source>
</evidence>
<sequence>MKLVLEVSTGEEAIVREWDGKVLSIGRSPHSDVQLFGPGVAEHHVRIIADGDGLRLECPMNTSVVMNDETVRKAKLSVGNSFYIDSHKVSIMASGDSAITAKVRILQYDDVSKIPTATTPDNISARSTKSRKRLWSYGLLAVGLLVSLVLPMLSSFDSKAKLVFEEYGLPSDTIWTSGDLASAHNIPGIANECKVCHESPFVSVRDSVCLTCHQELPAHGNNDIHMQVGEDPRKCLSCHKEHNEPSTLVHTDNAFCTDCHADVMDWADNKKSLPPVLGFSAKGHPEFKLQYLTPQNTATGVDWQNITHGTSEMLAESSNLKFPHDLHLGGDKVQRDDGNALECSDCHSLDKNGEHFVPITMDRSCRSCHALEFDIQAKGRELHHGEPELVLQQLTEYFALQYADPALRAEREQDSRRLPTIASMSAVDRDSCKGNAIDCARKAALLEAETQFERTGCAVCHMITKDESKPLADRWHVEPIQLQDNWYNARFDHTVHMVGDEKSETAMCITCHKADVSSASADVLIPGIGKCVQCHTDAREAVTKKQVSSSCIDCHSFHIPGKPMMLDAYLGRLHD</sequence>
<dbReference type="PATRIC" id="fig|1298593.3.peg.3545"/>
<keyword evidence="2" id="KW-1133">Transmembrane helix</keyword>
<dbReference type="eggNOG" id="COG1716">
    <property type="taxonomic scope" value="Bacteria"/>
</dbReference>
<dbReference type="Pfam" id="PF00498">
    <property type="entry name" value="FHA"/>
    <property type="match status" value="1"/>
</dbReference>
<reference evidence="5 6" key="1">
    <citation type="journal article" date="2013" name="Genome Announc.">
        <title>Genome Sequence of Thalassolituus oleivorans MIL-1 (DSM 14913T).</title>
        <authorList>
            <person name="Golyshin P.N."/>
            <person name="Werner J."/>
            <person name="Chernikova T.N."/>
            <person name="Tran H."/>
            <person name="Ferrer M."/>
            <person name="Yakimov M.M."/>
            <person name="Teeling H."/>
            <person name="Golyshina O.V."/>
        </authorList>
    </citation>
    <scope>NUCLEOTIDE SEQUENCE [LARGE SCALE GENOMIC DNA]</scope>
    <source>
        <strain evidence="5 6">MIL-1</strain>
    </source>
</reference>
<dbReference type="InterPro" id="IPR051829">
    <property type="entry name" value="Multiheme_Cytochr_ET"/>
</dbReference>
<organism evidence="5 6">
    <name type="scientific">Thalassolituus oleivorans MIL-1</name>
    <dbReference type="NCBI Taxonomy" id="1298593"/>
    <lineage>
        <taxon>Bacteria</taxon>
        <taxon>Pseudomonadati</taxon>
        <taxon>Pseudomonadota</taxon>
        <taxon>Gammaproteobacteria</taxon>
        <taxon>Oceanospirillales</taxon>
        <taxon>Oceanospirillaceae</taxon>
        <taxon>Thalassolituus</taxon>
    </lineage>
</organism>
<dbReference type="Pfam" id="PF09699">
    <property type="entry name" value="Paired_CXXCH_1"/>
    <property type="match status" value="1"/>
</dbReference>
<dbReference type="Gene3D" id="3.90.10.10">
    <property type="entry name" value="Cytochrome C3"/>
    <property type="match status" value="3"/>
</dbReference>
<dbReference type="AlphaFoldDB" id="M5E9Y4"/>
<evidence type="ECO:0000259" key="4">
    <source>
        <dbReference type="Pfam" id="PF09699"/>
    </source>
</evidence>
<feature type="transmembrane region" description="Helical" evidence="2">
    <location>
        <begin position="134"/>
        <end position="153"/>
    </location>
</feature>
<feature type="domain" description="FHA" evidence="3">
    <location>
        <begin position="24"/>
        <end position="82"/>
    </location>
</feature>
<keyword evidence="6" id="KW-1185">Reference proteome</keyword>
<keyword evidence="2" id="KW-0812">Transmembrane</keyword>
<evidence type="ECO:0000313" key="5">
    <source>
        <dbReference type="EMBL" id="CCU74051.1"/>
    </source>
</evidence>
<dbReference type="HOGENOM" id="CLU_474004_0_0_6"/>
<protein>
    <submittedName>
        <fullName evidence="5">Uncharacterized protein</fullName>
    </submittedName>
</protein>
<dbReference type="InterPro" id="IPR008984">
    <property type="entry name" value="SMAD_FHA_dom_sf"/>
</dbReference>
<dbReference type="InterPro" id="IPR000253">
    <property type="entry name" value="FHA_dom"/>
</dbReference>
<dbReference type="Proteomes" id="UP000011866">
    <property type="component" value="Chromosome"/>
</dbReference>
<proteinExistence type="predicted"/>
<dbReference type="SUPFAM" id="SSF49879">
    <property type="entry name" value="SMAD/FHA domain"/>
    <property type="match status" value="1"/>
</dbReference>
<evidence type="ECO:0000256" key="1">
    <source>
        <dbReference type="ARBA" id="ARBA00022729"/>
    </source>
</evidence>
<dbReference type="CDD" id="cd00060">
    <property type="entry name" value="FHA"/>
    <property type="match status" value="1"/>
</dbReference>
<dbReference type="RefSeq" id="WP_015488751.1">
    <property type="nucleotide sequence ID" value="NC_020888.1"/>
</dbReference>
<dbReference type="KEGG" id="tol:TOL_3668"/>
<dbReference type="GeneID" id="79178361"/>
<evidence type="ECO:0000259" key="3">
    <source>
        <dbReference type="Pfam" id="PF00498"/>
    </source>
</evidence>
<accession>M5E9Y4</accession>
<dbReference type="SUPFAM" id="SSF48695">
    <property type="entry name" value="Multiheme cytochromes"/>
    <property type="match status" value="2"/>
</dbReference>
<dbReference type="InterPro" id="IPR036280">
    <property type="entry name" value="Multihaem_cyt_sf"/>
</dbReference>
<dbReference type="InterPro" id="IPR010177">
    <property type="entry name" value="Paired_CXXCH_1"/>
</dbReference>
<evidence type="ECO:0000256" key="2">
    <source>
        <dbReference type="SAM" id="Phobius"/>
    </source>
</evidence>